<feature type="domain" description="DUF2326" evidence="1">
    <location>
        <begin position="417"/>
        <end position="532"/>
    </location>
</feature>
<sequence>MLKQIKCNLFNQNPIEFHDGLNIVLGDDEAKNSIGKSSALLVIDFAMGGNSLLVDDAGVIKVLGSHSYEITFDFGGVPLFVTRSTERPDVVDVCDSNHVKQDEMSLEAYREKLKSLYDLSELESSFRSIVGPFARIWNKGEADPDHPLAGASKERLSAGVARLLDLFERTGDVSVERAVLQTLKDKKDLMRKSMTAEIIPRITMTKYKSNNQLIKTNAQAISDIKDNFAGAITAYEALFDEKLRAIQQTKNEMVNQRNLISARREKLQRDISGVSPRLAANIALVAEFFPEANLERLEQVEQFHAKIGKLVSKELKSELELLVENESEITGIITDLDQQIKLTLKAKGTPTDLFAKVFELKEVTDKAREENKFFEQKVSIDDSEAASKTRLDAIYDKIFLEIEGTINQKLEKFNNLVYGPERNPSQLRIKSANSYSFTSPLDTGTGKSYAGLVGFDLSMLSLTRLPFVIHDSMIYKNIEIAATEHIIKILASFKQKQVFLAFDEAKKFNSATQQILQTNRVLQLHRDKLLYIKDWRAKEKRT</sequence>
<evidence type="ECO:0000313" key="2">
    <source>
        <dbReference type="EMBL" id="QPH49676.1"/>
    </source>
</evidence>
<gene>
    <name evidence="2" type="ORF">IZU98_02795</name>
</gene>
<dbReference type="RefSeq" id="WP_196110348.1">
    <property type="nucleotide sequence ID" value="NZ_CP064943.1"/>
</dbReference>
<dbReference type="EMBL" id="CP064946">
    <property type="protein sequence ID" value="QPH49676.1"/>
    <property type="molecule type" value="Genomic_DNA"/>
</dbReference>
<evidence type="ECO:0000313" key="3">
    <source>
        <dbReference type="Proteomes" id="UP000594430"/>
    </source>
</evidence>
<name>A0A7S9Q4A4_9PSED</name>
<dbReference type="Pfam" id="PF10088">
    <property type="entry name" value="DUF2326"/>
    <property type="match status" value="1"/>
</dbReference>
<protein>
    <submittedName>
        <fullName evidence="2">DUF2326 domain-containing protein</fullName>
    </submittedName>
</protein>
<dbReference type="Proteomes" id="UP000594430">
    <property type="component" value="Chromosome"/>
</dbReference>
<proteinExistence type="predicted"/>
<dbReference type="InterPro" id="IPR018760">
    <property type="entry name" value="DUF2326"/>
</dbReference>
<evidence type="ECO:0000259" key="1">
    <source>
        <dbReference type="Pfam" id="PF10088"/>
    </source>
</evidence>
<reference evidence="2 3" key="1">
    <citation type="submission" date="2020-11" db="EMBL/GenBank/DDBJ databases">
        <title>Pseudomonas fulva producing VIM-24.</title>
        <authorList>
            <person name="Liu S."/>
        </authorList>
    </citation>
    <scope>NUCLEOTIDE SEQUENCE [LARGE SCALE GENOMIC DNA]</scope>
    <source>
        <strain evidence="2 3">ZDHY414</strain>
    </source>
</reference>
<dbReference type="AlphaFoldDB" id="A0A7S9Q4A4"/>
<accession>A0A7S9Q4A4</accession>
<organism evidence="2 3">
    <name type="scientific">Pseudomonas fulva</name>
    <dbReference type="NCBI Taxonomy" id="47880"/>
    <lineage>
        <taxon>Bacteria</taxon>
        <taxon>Pseudomonadati</taxon>
        <taxon>Pseudomonadota</taxon>
        <taxon>Gammaproteobacteria</taxon>
        <taxon>Pseudomonadales</taxon>
        <taxon>Pseudomonadaceae</taxon>
        <taxon>Pseudomonas</taxon>
    </lineage>
</organism>